<dbReference type="InterPro" id="IPR041577">
    <property type="entry name" value="RT_RNaseH_2"/>
</dbReference>
<evidence type="ECO:0008006" key="4">
    <source>
        <dbReference type="Google" id="ProtNLM"/>
    </source>
</evidence>
<dbReference type="SUPFAM" id="SSF56672">
    <property type="entry name" value="DNA/RNA polymerases"/>
    <property type="match status" value="1"/>
</dbReference>
<feature type="non-terminal residue" evidence="3">
    <location>
        <position position="1"/>
    </location>
</feature>
<dbReference type="AlphaFoldDB" id="A0A699KF17"/>
<dbReference type="InterPro" id="IPR041588">
    <property type="entry name" value="Integrase_H2C2"/>
</dbReference>
<reference evidence="3" key="1">
    <citation type="journal article" date="2019" name="Sci. Rep.">
        <title>Draft genome of Tanacetum cinerariifolium, the natural source of mosquito coil.</title>
        <authorList>
            <person name="Yamashiro T."/>
            <person name="Shiraishi A."/>
            <person name="Satake H."/>
            <person name="Nakayama K."/>
        </authorList>
    </citation>
    <scope>NUCLEOTIDE SEQUENCE</scope>
</reference>
<feature type="domain" description="Integrase zinc-binding" evidence="2">
    <location>
        <begin position="119"/>
        <end position="161"/>
    </location>
</feature>
<dbReference type="Pfam" id="PF17919">
    <property type="entry name" value="RT_RNaseH_2"/>
    <property type="match status" value="1"/>
</dbReference>
<dbReference type="Gene3D" id="1.10.340.70">
    <property type="match status" value="1"/>
</dbReference>
<dbReference type="Pfam" id="PF17921">
    <property type="entry name" value="Integrase_H2C2"/>
    <property type="match status" value="1"/>
</dbReference>
<comment type="caution">
    <text evidence="3">The sequence shown here is derived from an EMBL/GenBank/DDBJ whole genome shotgun (WGS) entry which is preliminary data.</text>
</comment>
<evidence type="ECO:0000259" key="2">
    <source>
        <dbReference type="Pfam" id="PF17921"/>
    </source>
</evidence>
<proteinExistence type="predicted"/>
<protein>
    <recommendedName>
        <fullName evidence="4">Reverse transcriptase domain-containing protein</fullName>
    </recommendedName>
</protein>
<dbReference type="PANTHER" id="PTHR34072:SF52">
    <property type="entry name" value="RIBONUCLEASE H"/>
    <property type="match status" value="1"/>
</dbReference>
<dbReference type="InterPro" id="IPR043502">
    <property type="entry name" value="DNA/RNA_pol_sf"/>
</dbReference>
<dbReference type="PANTHER" id="PTHR34072">
    <property type="entry name" value="ENZYMATIC POLYPROTEIN-RELATED"/>
    <property type="match status" value="1"/>
</dbReference>
<accession>A0A699KF17</accession>
<evidence type="ECO:0000313" key="3">
    <source>
        <dbReference type="EMBL" id="GFA85238.1"/>
    </source>
</evidence>
<feature type="domain" description="Reverse transcriptase/retrotransposon-derived protein RNase H-like" evidence="1">
    <location>
        <begin position="2"/>
        <end position="66"/>
    </location>
</feature>
<dbReference type="EMBL" id="BKCJ010500595">
    <property type="protein sequence ID" value="GFA85238.1"/>
    <property type="molecule type" value="Genomic_DNA"/>
</dbReference>
<sequence>DKLCNTLVLALPDGPEDFVVYCDTSGLGLGCVLMQRGKLIAYASRQLKIHEKNYTTHDLELGARHWIQLFSDYDCEIRYHPGKANVAADALSLDEMVELRNDGALYYLDQTWVPLKGDVRTLIIDEAYKSKYFVNPGVDKMYYDLRDRYWWAGMKKDTAMYLLGMDDDEGDGMRAGKMPSNRTKKTDVVDQTLTNNKPVVNSSSYGAFEMHTTGFGSKIIAKMGNVDGGGLEKYGSEIAEPTKLRIHTE</sequence>
<evidence type="ECO:0000259" key="1">
    <source>
        <dbReference type="Pfam" id="PF17919"/>
    </source>
</evidence>
<name>A0A699KF17_TANCI</name>
<organism evidence="3">
    <name type="scientific">Tanacetum cinerariifolium</name>
    <name type="common">Dalmatian daisy</name>
    <name type="synonym">Chrysanthemum cinerariifolium</name>
    <dbReference type="NCBI Taxonomy" id="118510"/>
    <lineage>
        <taxon>Eukaryota</taxon>
        <taxon>Viridiplantae</taxon>
        <taxon>Streptophyta</taxon>
        <taxon>Embryophyta</taxon>
        <taxon>Tracheophyta</taxon>
        <taxon>Spermatophyta</taxon>
        <taxon>Magnoliopsida</taxon>
        <taxon>eudicotyledons</taxon>
        <taxon>Gunneridae</taxon>
        <taxon>Pentapetalae</taxon>
        <taxon>asterids</taxon>
        <taxon>campanulids</taxon>
        <taxon>Asterales</taxon>
        <taxon>Asteraceae</taxon>
        <taxon>Asteroideae</taxon>
        <taxon>Anthemideae</taxon>
        <taxon>Anthemidinae</taxon>
        <taxon>Tanacetum</taxon>
    </lineage>
</organism>
<gene>
    <name evidence="3" type="ORF">Tci_657210</name>
</gene>